<reference evidence="1 2" key="1">
    <citation type="submission" date="2013-09" db="EMBL/GenBank/DDBJ databases">
        <title>Corchorus capsularis genome sequencing.</title>
        <authorList>
            <person name="Alam M."/>
            <person name="Haque M.S."/>
            <person name="Islam M.S."/>
            <person name="Emdad E.M."/>
            <person name="Islam M.M."/>
            <person name="Ahmed B."/>
            <person name="Halim A."/>
            <person name="Hossen Q.M.M."/>
            <person name="Hossain M.Z."/>
            <person name="Ahmed R."/>
            <person name="Khan M.M."/>
            <person name="Islam R."/>
            <person name="Rashid M.M."/>
            <person name="Khan S.A."/>
            <person name="Rahman M.S."/>
            <person name="Alam M."/>
        </authorList>
    </citation>
    <scope>NUCLEOTIDE SEQUENCE [LARGE SCALE GENOMIC DNA]</scope>
    <source>
        <strain evidence="2">cv. CVL-1</strain>
        <tissue evidence="1">Whole seedling</tissue>
    </source>
</reference>
<proteinExistence type="predicted"/>
<sequence>MATVVSNRATKSEVRVSLGVLCLYNIWYPNKQPRALSNHATHFATKINNTHTLTRACIPSPHSTIFTPRIQRFQPRPTNSGHKFLVPIKMIQQGKTFP</sequence>
<comment type="caution">
    <text evidence="1">The sequence shown here is derived from an EMBL/GenBank/DDBJ whole genome shotgun (WGS) entry which is preliminary data.</text>
</comment>
<accession>A0A1R3I001</accession>
<gene>
    <name evidence="1" type="ORF">CCACVL1_15988</name>
</gene>
<dbReference type="Gramene" id="OMO75906">
    <property type="protein sequence ID" value="OMO75906"/>
    <property type="gene ID" value="CCACVL1_15988"/>
</dbReference>
<evidence type="ECO:0000313" key="1">
    <source>
        <dbReference type="EMBL" id="OMO75906.1"/>
    </source>
</evidence>
<protein>
    <submittedName>
        <fullName evidence="1">Uncharacterized protein</fullName>
    </submittedName>
</protein>
<keyword evidence="2" id="KW-1185">Reference proteome</keyword>
<name>A0A1R3I001_COCAP</name>
<dbReference type="Proteomes" id="UP000188268">
    <property type="component" value="Unassembled WGS sequence"/>
</dbReference>
<organism evidence="1 2">
    <name type="scientific">Corchorus capsularis</name>
    <name type="common">Jute</name>
    <dbReference type="NCBI Taxonomy" id="210143"/>
    <lineage>
        <taxon>Eukaryota</taxon>
        <taxon>Viridiplantae</taxon>
        <taxon>Streptophyta</taxon>
        <taxon>Embryophyta</taxon>
        <taxon>Tracheophyta</taxon>
        <taxon>Spermatophyta</taxon>
        <taxon>Magnoliopsida</taxon>
        <taxon>eudicotyledons</taxon>
        <taxon>Gunneridae</taxon>
        <taxon>Pentapetalae</taxon>
        <taxon>rosids</taxon>
        <taxon>malvids</taxon>
        <taxon>Malvales</taxon>
        <taxon>Malvaceae</taxon>
        <taxon>Grewioideae</taxon>
        <taxon>Apeibeae</taxon>
        <taxon>Corchorus</taxon>
    </lineage>
</organism>
<evidence type="ECO:0000313" key="2">
    <source>
        <dbReference type="Proteomes" id="UP000188268"/>
    </source>
</evidence>
<dbReference type="EMBL" id="AWWV01010931">
    <property type="protein sequence ID" value="OMO75906.1"/>
    <property type="molecule type" value="Genomic_DNA"/>
</dbReference>
<dbReference type="AlphaFoldDB" id="A0A1R3I001"/>